<dbReference type="RefSeq" id="WP_184343871.1">
    <property type="nucleotide sequence ID" value="NZ_JACHIG010000015.1"/>
</dbReference>
<keyword evidence="1" id="KW-0880">Kelch repeat</keyword>
<evidence type="ECO:0000256" key="2">
    <source>
        <dbReference type="ARBA" id="ARBA00022737"/>
    </source>
</evidence>
<dbReference type="SUPFAM" id="SSF117281">
    <property type="entry name" value="Kelch motif"/>
    <property type="match status" value="1"/>
</dbReference>
<keyword evidence="2" id="KW-0677">Repeat</keyword>
<accession>A0A7W7YFJ5</accession>
<evidence type="ECO:0008006" key="6">
    <source>
        <dbReference type="Google" id="ProtNLM"/>
    </source>
</evidence>
<gene>
    <name evidence="4" type="ORF">HNQ65_004870</name>
</gene>
<reference evidence="4 5" key="1">
    <citation type="submission" date="2020-08" db="EMBL/GenBank/DDBJ databases">
        <title>Genomic Encyclopedia of Type Strains, Phase IV (KMG-IV): sequencing the most valuable type-strain genomes for metagenomic binning, comparative biology and taxonomic classification.</title>
        <authorList>
            <person name="Goeker M."/>
        </authorList>
    </citation>
    <scope>NUCLEOTIDE SEQUENCE [LARGE SCALE GENOMIC DNA]</scope>
    <source>
        <strain evidence="4 5">DSM 12252</strain>
    </source>
</reference>
<proteinExistence type="predicted"/>
<evidence type="ECO:0000313" key="4">
    <source>
        <dbReference type="EMBL" id="MBB5035260.1"/>
    </source>
</evidence>
<dbReference type="PANTHER" id="PTHR24412:SF489">
    <property type="entry name" value="RING FINGER DOMAIN AND KELCH REPEAT-CONTAINING PROTEIN DDB_G0271372"/>
    <property type="match status" value="1"/>
</dbReference>
<organism evidence="4 5">
    <name type="scientific">Prosthecobacter vanneervenii</name>
    <dbReference type="NCBI Taxonomy" id="48466"/>
    <lineage>
        <taxon>Bacteria</taxon>
        <taxon>Pseudomonadati</taxon>
        <taxon>Verrucomicrobiota</taxon>
        <taxon>Verrucomicrobiia</taxon>
        <taxon>Verrucomicrobiales</taxon>
        <taxon>Verrucomicrobiaceae</taxon>
        <taxon>Prosthecobacter</taxon>
    </lineage>
</organism>
<protein>
    <recommendedName>
        <fullName evidence="6">Galactose oxidase</fullName>
    </recommendedName>
</protein>
<dbReference type="Proteomes" id="UP000590740">
    <property type="component" value="Unassembled WGS sequence"/>
</dbReference>
<name>A0A7W7YFJ5_9BACT</name>
<dbReference type="PANTHER" id="PTHR24412">
    <property type="entry name" value="KELCH PROTEIN"/>
    <property type="match status" value="1"/>
</dbReference>
<dbReference type="Gene3D" id="2.120.10.80">
    <property type="entry name" value="Kelch-type beta propeller"/>
    <property type="match status" value="2"/>
</dbReference>
<dbReference type="InterPro" id="IPR015915">
    <property type="entry name" value="Kelch-typ_b-propeller"/>
</dbReference>
<dbReference type="AlphaFoldDB" id="A0A7W7YFJ5"/>
<evidence type="ECO:0000256" key="1">
    <source>
        <dbReference type="ARBA" id="ARBA00022441"/>
    </source>
</evidence>
<feature type="chain" id="PRO_5030518442" description="Galactose oxidase" evidence="3">
    <location>
        <begin position="19"/>
        <end position="328"/>
    </location>
</feature>
<keyword evidence="3" id="KW-0732">Signal</keyword>
<evidence type="ECO:0000256" key="3">
    <source>
        <dbReference type="SAM" id="SignalP"/>
    </source>
</evidence>
<keyword evidence="5" id="KW-1185">Reference proteome</keyword>
<dbReference type="Pfam" id="PF24681">
    <property type="entry name" value="Kelch_KLHDC2_KLHL20_DRC7"/>
    <property type="match status" value="1"/>
</dbReference>
<feature type="signal peptide" evidence="3">
    <location>
        <begin position="1"/>
        <end position="18"/>
    </location>
</feature>
<comment type="caution">
    <text evidence="4">The sequence shown here is derived from an EMBL/GenBank/DDBJ whole genome shotgun (WGS) entry which is preliminary data.</text>
</comment>
<sequence>MKILFSLLLVITSLNASTAEPDWALESTAPWQARDSQAEWVFKDQLWIGGGWFQSFQDPPRDVWSSPNGREWKLINNNAPWLHSDLAMSLTFQDRLWIMGGWYKGRLPGHSASNQVWTSTDGTAWNQATPNAAWSPRLASGLVEHRGRMWLLGGIEDYYFGTDASLKNDVWSSADGKEWKLETPHAAWSSRAYHQSVVLNGKIYVLGGGNYVPSYHSKNDVWSSADGVSWTCETASAPWAPRLWFSAAVYRGRIWVLGGWSKEKDNHGDVWHSTDGKNWQRLETKTCWKSRHEHSALVFQDKLWILGGHARPLSSEVWSLSLPPDWKP</sequence>
<dbReference type="EMBL" id="JACHIG010000015">
    <property type="protein sequence ID" value="MBB5035260.1"/>
    <property type="molecule type" value="Genomic_DNA"/>
</dbReference>
<evidence type="ECO:0000313" key="5">
    <source>
        <dbReference type="Proteomes" id="UP000590740"/>
    </source>
</evidence>